<dbReference type="EMBL" id="SNYM01000007">
    <property type="protein sequence ID" value="TDQ48431.1"/>
    <property type="molecule type" value="Genomic_DNA"/>
</dbReference>
<keyword evidence="2" id="KW-0223">Dioxygenase</keyword>
<reference evidence="2 3" key="1">
    <citation type="submission" date="2019-03" db="EMBL/GenBank/DDBJ databases">
        <title>Genomic Encyclopedia of Type Strains, Phase IV (KMG-IV): sequencing the most valuable type-strain genomes for metagenomic binning, comparative biology and taxonomic classification.</title>
        <authorList>
            <person name="Goeker M."/>
        </authorList>
    </citation>
    <scope>NUCLEOTIDE SEQUENCE [LARGE SCALE GENOMIC DNA]</scope>
    <source>
        <strain evidence="2 3">DSM 103792</strain>
    </source>
</reference>
<comment type="caution">
    <text evidence="2">The sequence shown here is derived from an EMBL/GenBank/DDBJ whole genome shotgun (WGS) entry which is preliminary data.</text>
</comment>
<evidence type="ECO:0000259" key="1">
    <source>
        <dbReference type="Pfam" id="PF00903"/>
    </source>
</evidence>
<keyword evidence="3" id="KW-1185">Reference proteome</keyword>
<sequence length="132" mass="15068">MFDHLSTYVTDYSATKRFYTEVLSVLGYGLQMEFVAEWNKEFPTQHMCAFGPSGKPAFWIIEVKTPYTPRHIEFAATNRSMVAQFHERGLENGGKDNGAPGLRPMYHEHYFGAFLLDQDGNNIEAVCHQPES</sequence>
<keyword evidence="2" id="KW-0456">Lyase</keyword>
<dbReference type="AlphaFoldDB" id="A0A4R6UNB7"/>
<dbReference type="Proteomes" id="UP000295375">
    <property type="component" value="Unassembled WGS sequence"/>
</dbReference>
<proteinExistence type="predicted"/>
<dbReference type="GO" id="GO:0051213">
    <property type="term" value="F:dioxygenase activity"/>
    <property type="evidence" value="ECO:0007669"/>
    <property type="project" value="UniProtKB-KW"/>
</dbReference>
<dbReference type="OrthoDB" id="9800438at2"/>
<gene>
    <name evidence="2" type="ORF">EV696_107168</name>
</gene>
<dbReference type="Pfam" id="PF00903">
    <property type="entry name" value="Glyoxalase"/>
    <property type="match status" value="1"/>
</dbReference>
<dbReference type="CDD" id="cd07262">
    <property type="entry name" value="VOC_like"/>
    <property type="match status" value="1"/>
</dbReference>
<organism evidence="2 3">
    <name type="scientific">Permianibacter aggregans</name>
    <dbReference type="NCBI Taxonomy" id="1510150"/>
    <lineage>
        <taxon>Bacteria</taxon>
        <taxon>Pseudomonadati</taxon>
        <taxon>Pseudomonadota</taxon>
        <taxon>Gammaproteobacteria</taxon>
        <taxon>Pseudomonadales</taxon>
        <taxon>Pseudomonadaceae</taxon>
        <taxon>Permianibacter</taxon>
    </lineage>
</organism>
<dbReference type="SUPFAM" id="SSF54593">
    <property type="entry name" value="Glyoxalase/Bleomycin resistance protein/Dihydroxybiphenyl dioxygenase"/>
    <property type="match status" value="1"/>
</dbReference>
<dbReference type="Gene3D" id="3.10.180.10">
    <property type="entry name" value="2,3-Dihydroxybiphenyl 1,2-Dioxygenase, domain 1"/>
    <property type="match status" value="1"/>
</dbReference>
<dbReference type="InterPro" id="IPR029068">
    <property type="entry name" value="Glyas_Bleomycin-R_OHBP_Dase"/>
</dbReference>
<dbReference type="InterPro" id="IPR004360">
    <property type="entry name" value="Glyas_Fos-R_dOase_dom"/>
</dbReference>
<name>A0A4R6UNB7_9GAMM</name>
<keyword evidence="2" id="KW-0560">Oxidoreductase</keyword>
<protein>
    <submittedName>
        <fullName evidence="2">Catechol 2,3-dioxygenase-like lactoylglutathione lyase family enzyme</fullName>
    </submittedName>
</protein>
<dbReference type="RefSeq" id="WP_133590328.1">
    <property type="nucleotide sequence ID" value="NZ_CP037953.1"/>
</dbReference>
<evidence type="ECO:0000313" key="2">
    <source>
        <dbReference type="EMBL" id="TDQ48431.1"/>
    </source>
</evidence>
<dbReference type="PANTHER" id="PTHR35006">
    <property type="entry name" value="GLYOXALASE FAMILY PROTEIN (AFU_ORTHOLOGUE AFUA_5G14830)"/>
    <property type="match status" value="1"/>
</dbReference>
<accession>A0A4R6UNB7</accession>
<dbReference type="PANTHER" id="PTHR35006:SF2">
    <property type="entry name" value="GLYOXALASE FAMILY PROTEIN (AFU_ORTHOLOGUE AFUA_5G14830)"/>
    <property type="match status" value="1"/>
</dbReference>
<feature type="domain" description="Glyoxalase/fosfomycin resistance/dioxygenase" evidence="1">
    <location>
        <begin position="2"/>
        <end position="124"/>
    </location>
</feature>
<dbReference type="GO" id="GO:0016829">
    <property type="term" value="F:lyase activity"/>
    <property type="evidence" value="ECO:0007669"/>
    <property type="project" value="UniProtKB-KW"/>
</dbReference>
<evidence type="ECO:0000313" key="3">
    <source>
        <dbReference type="Proteomes" id="UP000295375"/>
    </source>
</evidence>